<proteinExistence type="predicted"/>
<accession>A0A4R3TBV5</accession>
<protein>
    <recommendedName>
        <fullName evidence="3">YjzC-like protein</fullName>
    </recommendedName>
</protein>
<evidence type="ECO:0008006" key="3">
    <source>
        <dbReference type="Google" id="ProtNLM"/>
    </source>
</evidence>
<reference evidence="1 2" key="1">
    <citation type="submission" date="2019-03" db="EMBL/GenBank/DDBJ databases">
        <title>Genomic Encyclopedia of Type Strains, Phase IV (KMG-IV): sequencing the most valuable type-strain genomes for metagenomic binning, comparative biology and taxonomic classification.</title>
        <authorList>
            <person name="Goeker M."/>
        </authorList>
    </citation>
    <scope>NUCLEOTIDE SEQUENCE [LARGE SCALE GENOMIC DNA]</scope>
    <source>
        <strain evidence="1 2">DSM 29481</strain>
    </source>
</reference>
<organism evidence="1 2">
    <name type="scientific">Longicatena caecimuris</name>
    <dbReference type="NCBI Taxonomy" id="1796635"/>
    <lineage>
        <taxon>Bacteria</taxon>
        <taxon>Bacillati</taxon>
        <taxon>Bacillota</taxon>
        <taxon>Erysipelotrichia</taxon>
        <taxon>Erysipelotrichales</taxon>
        <taxon>Erysipelotrichaceae</taxon>
        <taxon>Longicatena</taxon>
    </lineage>
</organism>
<comment type="caution">
    <text evidence="1">The sequence shown here is derived from an EMBL/GenBank/DDBJ whole genome shotgun (WGS) entry which is preliminary data.</text>
</comment>
<dbReference type="Proteomes" id="UP000295773">
    <property type="component" value="Unassembled WGS sequence"/>
</dbReference>
<sequence>MARKKYRPGMNCEKTGKYACYDANGNEMYRDIDVEKDRRFPPSQEEGCYYEEQ</sequence>
<dbReference type="AlphaFoldDB" id="A0A4R3TBV5"/>
<dbReference type="RefSeq" id="WP_008687137.1">
    <property type="nucleotide sequence ID" value="NZ_AP024510.1"/>
</dbReference>
<evidence type="ECO:0000313" key="2">
    <source>
        <dbReference type="Proteomes" id="UP000295773"/>
    </source>
</evidence>
<dbReference type="EMBL" id="SMBP01000012">
    <property type="protein sequence ID" value="TCU58980.1"/>
    <property type="molecule type" value="Genomic_DNA"/>
</dbReference>
<gene>
    <name evidence="1" type="ORF">EDD61_1125</name>
</gene>
<dbReference type="GeneID" id="73796476"/>
<evidence type="ECO:0000313" key="1">
    <source>
        <dbReference type="EMBL" id="TCU58980.1"/>
    </source>
</evidence>
<keyword evidence="2" id="KW-1185">Reference proteome</keyword>
<name>A0A4R3TBV5_9FIRM</name>